<feature type="region of interest" description="Disordered" evidence="8">
    <location>
        <begin position="74"/>
        <end position="103"/>
    </location>
</feature>
<comment type="similarity">
    <text evidence="2 7">Belongs to the GcvP family.</text>
</comment>
<dbReference type="OrthoDB" id="6537869at2759"/>
<evidence type="ECO:0000256" key="2">
    <source>
        <dbReference type="ARBA" id="ARBA00010756"/>
    </source>
</evidence>
<dbReference type="InterPro" id="IPR003437">
    <property type="entry name" value="GcvP"/>
</dbReference>
<keyword evidence="12" id="KW-1185">Reference proteome</keyword>
<comment type="caution">
    <text evidence="11">The sequence shown here is derived from an EMBL/GenBank/DDBJ whole genome shotgun (WGS) entry which is preliminary data.</text>
</comment>
<organism evidence="11 12">
    <name type="scientific">Dimargaris verticillata</name>
    <dbReference type="NCBI Taxonomy" id="2761393"/>
    <lineage>
        <taxon>Eukaryota</taxon>
        <taxon>Fungi</taxon>
        <taxon>Fungi incertae sedis</taxon>
        <taxon>Zoopagomycota</taxon>
        <taxon>Kickxellomycotina</taxon>
        <taxon>Dimargaritomycetes</taxon>
        <taxon>Dimargaritales</taxon>
        <taxon>Dimargaritaceae</taxon>
        <taxon>Dimargaris</taxon>
    </lineage>
</organism>
<proteinExistence type="inferred from homology"/>
<feature type="domain" description="Glycine cleavage system P-protein N-terminal" evidence="9">
    <location>
        <begin position="740"/>
        <end position="842"/>
    </location>
</feature>
<feature type="domain" description="Glycine cleavage system P-protein N-terminal" evidence="9">
    <location>
        <begin position="106"/>
        <end position="533"/>
    </location>
</feature>
<comment type="subcellular location">
    <subcellularLocation>
        <location evidence="7">Mitochondrion</location>
    </subcellularLocation>
</comment>
<comment type="subunit">
    <text evidence="7">The glycine cleavage system is composed of four proteins: P, T, L and H.</text>
</comment>
<dbReference type="EMBL" id="JANBQB010000135">
    <property type="protein sequence ID" value="KAJ1981174.1"/>
    <property type="molecule type" value="Genomic_DNA"/>
</dbReference>
<dbReference type="Pfam" id="PF21478">
    <property type="entry name" value="GcvP2_C"/>
    <property type="match status" value="1"/>
</dbReference>
<dbReference type="PANTHER" id="PTHR11773">
    <property type="entry name" value="GLYCINE DEHYDROGENASE, DECARBOXYLATING"/>
    <property type="match status" value="1"/>
</dbReference>
<dbReference type="NCBIfam" id="NF003346">
    <property type="entry name" value="PRK04366.1"/>
    <property type="match status" value="1"/>
</dbReference>
<evidence type="ECO:0000256" key="7">
    <source>
        <dbReference type="RuleBase" id="RU364056"/>
    </source>
</evidence>
<dbReference type="CDD" id="cd00613">
    <property type="entry name" value="GDC-P"/>
    <property type="match status" value="2"/>
</dbReference>
<evidence type="ECO:0000256" key="6">
    <source>
        <dbReference type="PIRSR" id="PIRSR603437-50"/>
    </source>
</evidence>
<keyword evidence="7" id="KW-0809">Transit peptide</keyword>
<comment type="function">
    <text evidence="7">The glycine cleavage system catalyzes the degradation of glycine.</text>
</comment>
<dbReference type="InterPro" id="IPR015421">
    <property type="entry name" value="PyrdxlP-dep_Trfase_major"/>
</dbReference>
<dbReference type="GO" id="GO:0030170">
    <property type="term" value="F:pyridoxal phosphate binding"/>
    <property type="evidence" value="ECO:0007669"/>
    <property type="project" value="TreeGrafter"/>
</dbReference>
<dbReference type="SUPFAM" id="SSF53383">
    <property type="entry name" value="PLP-dependent transferases"/>
    <property type="match status" value="2"/>
</dbReference>
<dbReference type="EC" id="1.4.4.2" evidence="7"/>
<dbReference type="Pfam" id="PF02347">
    <property type="entry name" value="GDC-P"/>
    <property type="match status" value="2"/>
</dbReference>
<keyword evidence="7" id="KW-0496">Mitochondrion</keyword>
<evidence type="ECO:0000313" key="11">
    <source>
        <dbReference type="EMBL" id="KAJ1981174.1"/>
    </source>
</evidence>
<dbReference type="GO" id="GO:0005739">
    <property type="term" value="C:mitochondrion"/>
    <property type="evidence" value="ECO:0007669"/>
    <property type="project" value="UniProtKB-SubCell"/>
</dbReference>
<dbReference type="GO" id="GO:0016594">
    <property type="term" value="F:glycine binding"/>
    <property type="evidence" value="ECO:0007669"/>
    <property type="project" value="TreeGrafter"/>
</dbReference>
<sequence length="1083" mass="118096">MFCQLLPKVRGPMAVATRTTRLLQTLGPAKCSPKAIPATTHLGSRIGAQLIRWRSTGPTNRLQYRSSHAVAHQPAAVTSTSEHLAESRSTSTPTTAPFPSTDQFVDRHIGPSPEDIAVMLKQLQLNNIDQLLDRALPDSIRTPHPLALASGVSEAELLVSLKALASQNELYKSYIGMGYTNTQVPPVILRNLMENPGWYTQYTPYQPEISQGRLEALFNYQTMVSDLTGLAIANASLLDEGTAAAEAMAMCLNASRKKRHTFLVDAACHPQTIACIRTRAQGLGVHVVVDHVATCDLDAVKADLCGILVQYPTTHGQLVDYSPLFTQVHSYGAQVACATDLMALTLLKSPGELGADIALGNSQRFGVPLGYGGPHAAFFACTEEHKRRLPGRIVGLSRDDQGHPAYRLALQTREQHIRREKATSNICTAQALLANMAVMYAIYHGPQGLRAIAHRIHRMTMTLARGLMDLGHQVVNATFFDTLTVRVSTSAAQVLALADAARVNLRRVDAHTVGVTLDETVQASDLEALLQVFGATSAQADLYALERRLTPGWEAHIPGSSSSSAMTVAYPQELHRDSPYLEHPVFNRYHSETEMLRYLYHLQTKDLSLADAMIPLGSCTMKLNATTEMIPVTWPEFAQLHPFAPPTQTRGYRAMLTELERDLAVITGFDGTSLQPNSGAQGEYTGLKCILAYHRANGHPQRNVCFIPASAHGTNAASSVMAGMKVVPLRCCSNGTLDLDDLKAKAHKYRDTLAAIMVTYPSTFGMFEDHIKDVCDLVHEHGGQVYMDGANMNAQIGLTSPGHIGADVCHLNLHKTFCIPHGGGGPGMGPICVKSHLIPFLPATDIATHLGSAADQESVAAEQSASSQAIGAVSAAPYGSASILPISYAYIKMMGGDGLTRASELAILNANYMRSRLAPHYKELFTNQFGMCGHEFVIDISPFSESADIREVDIAKRLQDYSFHSPTMSWPTPNTLMIEPTESESKQELDRFCDALIAIRHEIREIETGQQPRDSNVLKNAPHTMSALLADTWDRPYSREKAAYPLASLRERKFWPTVGRVDDVHGDKVLVCTCPPMSDYDAE</sequence>
<dbReference type="InterPro" id="IPR049315">
    <property type="entry name" value="GDC-P_N"/>
</dbReference>
<dbReference type="Gene3D" id="3.40.640.10">
    <property type="entry name" value="Type I PLP-dependent aspartate aminotransferase-like (Major domain)"/>
    <property type="match status" value="2"/>
</dbReference>
<dbReference type="GO" id="GO:0019464">
    <property type="term" value="P:glycine decarboxylation via glycine cleavage system"/>
    <property type="evidence" value="ECO:0007669"/>
    <property type="project" value="TreeGrafter"/>
</dbReference>
<keyword evidence="3 6" id="KW-0663">Pyridoxal phosphate</keyword>
<dbReference type="GO" id="GO:0004375">
    <property type="term" value="F:glycine dehydrogenase (decarboxylating) activity"/>
    <property type="evidence" value="ECO:0007669"/>
    <property type="project" value="UniProtKB-UniRule"/>
</dbReference>
<protein>
    <recommendedName>
        <fullName evidence="7">Glycine cleavage system P protein</fullName>
        <ecNumber evidence="7">1.4.4.2</ecNumber>
    </recommendedName>
</protein>
<dbReference type="InterPro" id="IPR015424">
    <property type="entry name" value="PyrdxlP-dep_Trfase"/>
</dbReference>
<reference evidence="11" key="1">
    <citation type="submission" date="2022-07" db="EMBL/GenBank/DDBJ databases">
        <title>Phylogenomic reconstructions and comparative analyses of Kickxellomycotina fungi.</title>
        <authorList>
            <person name="Reynolds N.K."/>
            <person name="Stajich J.E."/>
            <person name="Barry K."/>
            <person name="Grigoriev I.V."/>
            <person name="Crous P."/>
            <person name="Smith M.E."/>
        </authorList>
    </citation>
    <scope>NUCLEOTIDE SEQUENCE</scope>
    <source>
        <strain evidence="11">RSA 567</strain>
    </source>
</reference>
<evidence type="ECO:0000259" key="10">
    <source>
        <dbReference type="Pfam" id="PF21478"/>
    </source>
</evidence>
<dbReference type="InterPro" id="IPR015422">
    <property type="entry name" value="PyrdxlP-dep_Trfase_small"/>
</dbReference>
<name>A0A9W8EA82_9FUNG</name>
<evidence type="ECO:0000256" key="3">
    <source>
        <dbReference type="ARBA" id="ARBA00022898"/>
    </source>
</evidence>
<dbReference type="HAMAP" id="MF_00711">
    <property type="entry name" value="GcvP"/>
    <property type="match status" value="1"/>
</dbReference>
<evidence type="ECO:0000256" key="5">
    <source>
        <dbReference type="ARBA" id="ARBA00049026"/>
    </source>
</evidence>
<evidence type="ECO:0000313" key="12">
    <source>
        <dbReference type="Proteomes" id="UP001151582"/>
    </source>
</evidence>
<dbReference type="NCBIfam" id="TIGR00461">
    <property type="entry name" value="gcvP"/>
    <property type="match status" value="1"/>
</dbReference>
<dbReference type="AlphaFoldDB" id="A0A9W8EA82"/>
<feature type="compositionally biased region" description="Low complexity" evidence="8">
    <location>
        <begin position="89"/>
        <end position="101"/>
    </location>
</feature>
<dbReference type="InterPro" id="IPR020581">
    <property type="entry name" value="GDC_P"/>
</dbReference>
<dbReference type="InterPro" id="IPR049316">
    <property type="entry name" value="GDC-P_C"/>
</dbReference>
<dbReference type="FunFam" id="3.40.640.10:FF:000007">
    <property type="entry name" value="glycine dehydrogenase (Decarboxylating), mitochondrial"/>
    <property type="match status" value="1"/>
</dbReference>
<evidence type="ECO:0000256" key="4">
    <source>
        <dbReference type="ARBA" id="ARBA00023002"/>
    </source>
</evidence>
<evidence type="ECO:0000256" key="8">
    <source>
        <dbReference type="SAM" id="MobiDB-lite"/>
    </source>
</evidence>
<evidence type="ECO:0000259" key="9">
    <source>
        <dbReference type="Pfam" id="PF02347"/>
    </source>
</evidence>
<dbReference type="Gene3D" id="3.90.1150.10">
    <property type="entry name" value="Aspartate Aminotransferase, domain 1"/>
    <property type="match status" value="2"/>
</dbReference>
<keyword evidence="4 7" id="KW-0560">Oxidoreductase</keyword>
<feature type="domain" description="Glycine dehydrogenase C-terminal" evidence="10">
    <location>
        <begin position="902"/>
        <end position="1023"/>
    </location>
</feature>
<dbReference type="PANTHER" id="PTHR11773:SF1">
    <property type="entry name" value="GLYCINE DEHYDROGENASE (DECARBOXYLATING), MITOCHONDRIAL"/>
    <property type="match status" value="1"/>
</dbReference>
<comment type="catalytic activity">
    <reaction evidence="5 7">
        <text>N(6)-[(R)-lipoyl]-L-lysyl-[glycine-cleavage complex H protein] + glycine + H(+) = N(6)-[(R)-S(8)-aminomethyldihydrolipoyl]-L-lysyl-[glycine-cleavage complex H protein] + CO2</text>
        <dbReference type="Rhea" id="RHEA:24304"/>
        <dbReference type="Rhea" id="RHEA-COMP:10494"/>
        <dbReference type="Rhea" id="RHEA-COMP:10495"/>
        <dbReference type="ChEBI" id="CHEBI:15378"/>
        <dbReference type="ChEBI" id="CHEBI:16526"/>
        <dbReference type="ChEBI" id="CHEBI:57305"/>
        <dbReference type="ChEBI" id="CHEBI:83099"/>
        <dbReference type="ChEBI" id="CHEBI:83143"/>
        <dbReference type="EC" id="1.4.4.2"/>
    </reaction>
</comment>
<accession>A0A9W8EA82</accession>
<feature type="modified residue" description="N6-(pyridoxal phosphate)lysine" evidence="6">
    <location>
        <position position="815"/>
    </location>
</feature>
<dbReference type="FunFam" id="3.90.1150.10:FF:000007">
    <property type="entry name" value="Glycine dehydrogenase (decarboxylating), mitochondrial"/>
    <property type="match status" value="1"/>
</dbReference>
<dbReference type="Proteomes" id="UP001151582">
    <property type="component" value="Unassembled WGS sequence"/>
</dbReference>
<comment type="cofactor">
    <cofactor evidence="1 6 7">
        <name>pyridoxal 5'-phosphate</name>
        <dbReference type="ChEBI" id="CHEBI:597326"/>
    </cofactor>
</comment>
<dbReference type="FunFam" id="3.40.640.10:FF:000005">
    <property type="entry name" value="Glycine dehydrogenase (decarboxylating), mitochondrial"/>
    <property type="match status" value="1"/>
</dbReference>
<evidence type="ECO:0000256" key="1">
    <source>
        <dbReference type="ARBA" id="ARBA00001933"/>
    </source>
</evidence>
<dbReference type="GO" id="GO:0005960">
    <property type="term" value="C:glycine cleavage complex"/>
    <property type="evidence" value="ECO:0007669"/>
    <property type="project" value="TreeGrafter"/>
</dbReference>
<gene>
    <name evidence="11" type="primary">GCV2</name>
    <name evidence="11" type="ORF">H4R34_002181</name>
</gene>